<dbReference type="Pfam" id="PF23385">
    <property type="entry name" value="Beta-prop_IFT140_2nd"/>
    <property type="match status" value="1"/>
</dbReference>
<dbReference type="SMART" id="SM00320">
    <property type="entry name" value="WD40"/>
    <property type="match status" value="3"/>
</dbReference>
<feature type="region of interest" description="Disordered" evidence="7">
    <location>
        <begin position="1441"/>
        <end position="1463"/>
    </location>
</feature>
<keyword evidence="6" id="KW-0966">Cell projection</keyword>
<evidence type="ECO:0000256" key="7">
    <source>
        <dbReference type="SAM" id="MobiDB-lite"/>
    </source>
</evidence>
<evidence type="ECO:0000256" key="3">
    <source>
        <dbReference type="ARBA" id="ARBA00022737"/>
    </source>
</evidence>
<keyword evidence="3" id="KW-0677">Repeat</keyword>
<dbReference type="Pfam" id="PF24762">
    <property type="entry name" value="TPR_IF140-IFT172"/>
    <property type="match status" value="1"/>
</dbReference>
<keyword evidence="13" id="KW-1185">Reference proteome</keyword>
<keyword evidence="2" id="KW-0853">WD repeat</keyword>
<keyword evidence="5" id="KW-0969">Cilium</keyword>
<dbReference type="Proteomes" id="UP001314169">
    <property type="component" value="Chromosome 4"/>
</dbReference>
<reference evidence="12" key="1">
    <citation type="submission" date="2023-12" db="EMBL/GenBank/DDBJ databases">
        <authorList>
            <person name="Brown T."/>
        </authorList>
    </citation>
    <scope>NUCLEOTIDE SEQUENCE</scope>
</reference>
<sequence>MALYFDHRIEAPDSAGSPSHISWHPVHPFLAVASIGTASRGSVDIYLEQGEHVPETHIERSCRVTSLCWHQTRLILAVGWETGEVIMFNKQEKEQHAVPPTHTADITVLNWSTNGNCLLSGDRLGVLLVWRLDQRGRVQGTPLLKHEYGKHLTYCIFRLPPPGEDLVQLAKAAVSGDEKALDMFNWRKSGFGNFLKMGSQEGLSFFVSLMDGTVHYVDEKGKTTQLASTDSSIQTLFYLEKREALVVVTENLLLSLYSVTPEGRAEEVMKVKLSGKTGHQADIALIEGSLLVTAIGEAALRFWDLEGGENYVLSPEEKFGFEKGENINCVSYCKTKGLLAAGTDKGRVAMWKKAPGPHSSWGVEGKDMWTLQAPTELDGKITQIKWGSRKNLLAVNNTSAVVILSAQAMSSHFHQQAAAVQMSPSLLNVSFLSAGSTYNLRTDMHISGVFITKDALAVWNGKHVVVFEPSGAILRNAGTFLCESPALAMHEENIYTVEPNRVQVRTWQGTVKQLLLFSETEGNPCLLDICGNYLVVGTDLAHFKSFDLSRREAKVHCGCKNLAELVPGVGGIMSIRCNANGNKISIHPSKADSSPDSKICFYDVEMDTMTIFDFKMGQIDQSETLSFNGQETKKNPAFGDGRLAHLVPVSHFWDQSEPRLFVCEAVQEVTGAQLQPADRKAHAKDSASPTADALIVSFFISEEHGFLLQDSFPRPPAYQSLLGMEVPHYYFMRKPGEADRDNLVDAQHNRVPQMVGKRPLRDFVGLEDCDKATRNAMLNFSFFIAVGDMDEAFKSIKLIKSEAVWENMARMCVKTQRLDVAKVCLGNMGHARGARALREAEREPELEARVAVLAIQLGMLEEAEQLYKRCQRYDLLNTLYRASGQWQKAIEVAEHQDRVHLRTTYYNYAKHLEASADCSLALSYYEKSDTHRFEVPRMLSEDLQSLELYINKMKDKTLWRWWAQYLESQAEMDAALRYYELTQDYFSLVRIHCFQGNIQKAAEIANETGNWAASYHLARQYESQGEVRQAVHFYTRAQAFNNAIRLCKENGLDDQLMNLALLSSPKDMIEAACYYEEKGEQMDRAVMLYHKAGHFSKALELAFATQQFGALQLIAEDLDEKSDPALLARCSDFFLEHSQYEKAVELLLAAKKYQEALQLCLEQNMTITEEMAEKMTVSKDCADLSEESRRELLEQIANCCMRQGNYHLATKKYTQAGNKLKAMRALLKSGDTEKIVFFAGVSRQKENYIMAANYLQSLDWRKEPETMKTIISFYTKGRALDLLASFYDACAQVEINEYQNYDKAHGALTEAYKCLSKAKTKSPLDQETKLAQLQSKMTLVKRFIQARRTYSEDPKESVKQCELLLEEPDLDSTIRIGDVYGFLVEHYVQMEDFQMAYKYLEEMRRRLPPAKVSYYVNQRTVDAVHQGLGIPLARIVPERLHHSSMEDPKEVDEEVMEEVENDP</sequence>
<feature type="domain" description="IFT140 second beta-propeller" evidence="9">
    <location>
        <begin position="415"/>
        <end position="734"/>
    </location>
</feature>
<evidence type="ECO:0000259" key="11">
    <source>
        <dbReference type="Pfam" id="PF24762"/>
    </source>
</evidence>
<accession>A0ABP0A2V8</accession>
<dbReference type="InterPro" id="IPR036322">
    <property type="entry name" value="WD40_repeat_dom_sf"/>
</dbReference>
<evidence type="ECO:0000259" key="10">
    <source>
        <dbReference type="Pfam" id="PF24760"/>
    </source>
</evidence>
<dbReference type="Gene3D" id="1.25.40.470">
    <property type="match status" value="2"/>
</dbReference>
<evidence type="ECO:0000256" key="5">
    <source>
        <dbReference type="ARBA" id="ARBA00023069"/>
    </source>
</evidence>
<feature type="domain" description="IFT140 first beta-propeller" evidence="8">
    <location>
        <begin position="2"/>
        <end position="407"/>
    </location>
</feature>
<evidence type="ECO:0000313" key="12">
    <source>
        <dbReference type="EMBL" id="CAK6444843.1"/>
    </source>
</evidence>
<dbReference type="Gene3D" id="2.130.10.10">
    <property type="entry name" value="YVTN repeat-like/Quinoprotein amine dehydrogenase"/>
    <property type="match status" value="2"/>
</dbReference>
<dbReference type="InterPro" id="IPR056156">
    <property type="entry name" value="TPR_IF140_C"/>
</dbReference>
<organism evidence="12 13">
    <name type="scientific">Pipistrellus nathusii</name>
    <name type="common">Nathusius' pipistrelle</name>
    <dbReference type="NCBI Taxonomy" id="59473"/>
    <lineage>
        <taxon>Eukaryota</taxon>
        <taxon>Metazoa</taxon>
        <taxon>Chordata</taxon>
        <taxon>Craniata</taxon>
        <taxon>Vertebrata</taxon>
        <taxon>Euteleostomi</taxon>
        <taxon>Mammalia</taxon>
        <taxon>Eutheria</taxon>
        <taxon>Laurasiatheria</taxon>
        <taxon>Chiroptera</taxon>
        <taxon>Yangochiroptera</taxon>
        <taxon>Vespertilionidae</taxon>
        <taxon>Pipistrellus</taxon>
    </lineage>
</organism>
<name>A0ABP0A2V8_PIPNA</name>
<dbReference type="InterPro" id="IPR056154">
    <property type="entry name" value="Beta-prop_IFT140_1st"/>
</dbReference>
<dbReference type="Pfam" id="PF24760">
    <property type="entry name" value="TPR_IF140_C"/>
    <property type="match status" value="1"/>
</dbReference>
<comment type="subcellular location">
    <subcellularLocation>
        <location evidence="1">Cell projection</location>
        <location evidence="1">Cilium</location>
    </subcellularLocation>
</comment>
<dbReference type="InterPro" id="IPR056168">
    <property type="entry name" value="TPR_IF140/IFT172/WDR19"/>
</dbReference>
<dbReference type="SMART" id="SM00028">
    <property type="entry name" value="TPR"/>
    <property type="match status" value="3"/>
</dbReference>
<dbReference type="PANTHER" id="PTHR15722:SF7">
    <property type="entry name" value="INTRAFLAGELLAR TRANSPORT PROTEIN 140 HOMOLOG"/>
    <property type="match status" value="1"/>
</dbReference>
<keyword evidence="4" id="KW-0802">TPR repeat</keyword>
<protein>
    <recommendedName>
        <fullName evidence="14">Intraflagellar transport 140</fullName>
    </recommendedName>
</protein>
<evidence type="ECO:0000256" key="4">
    <source>
        <dbReference type="ARBA" id="ARBA00022803"/>
    </source>
</evidence>
<dbReference type="InterPro" id="IPR015943">
    <property type="entry name" value="WD40/YVTN_repeat-like_dom_sf"/>
</dbReference>
<feature type="compositionally biased region" description="Acidic residues" evidence="7">
    <location>
        <begin position="1449"/>
        <end position="1463"/>
    </location>
</feature>
<feature type="domain" description="IF140 C-terminal TPR" evidence="10">
    <location>
        <begin position="1281"/>
        <end position="1404"/>
    </location>
</feature>
<evidence type="ECO:0000259" key="9">
    <source>
        <dbReference type="Pfam" id="PF23385"/>
    </source>
</evidence>
<gene>
    <name evidence="12" type="ORF">MPIPNATIZW_LOCUS13149</name>
</gene>
<evidence type="ECO:0000256" key="2">
    <source>
        <dbReference type="ARBA" id="ARBA00022574"/>
    </source>
</evidence>
<evidence type="ECO:0000313" key="13">
    <source>
        <dbReference type="Proteomes" id="UP001314169"/>
    </source>
</evidence>
<evidence type="ECO:0000256" key="6">
    <source>
        <dbReference type="ARBA" id="ARBA00023273"/>
    </source>
</evidence>
<feature type="domain" description="IF140/IFT172/WDR19 TPR" evidence="11">
    <location>
        <begin position="787"/>
        <end position="1273"/>
    </location>
</feature>
<dbReference type="PANTHER" id="PTHR15722">
    <property type="entry name" value="IFT140/172-RELATED"/>
    <property type="match status" value="1"/>
</dbReference>
<dbReference type="Pfam" id="PF23383">
    <property type="entry name" value="Beta-prop_IFT140_1st"/>
    <property type="match status" value="1"/>
</dbReference>
<dbReference type="EMBL" id="OY882861">
    <property type="protein sequence ID" value="CAK6444843.1"/>
    <property type="molecule type" value="Genomic_DNA"/>
</dbReference>
<dbReference type="InterPro" id="IPR019734">
    <property type="entry name" value="TPR_rpt"/>
</dbReference>
<evidence type="ECO:0008006" key="14">
    <source>
        <dbReference type="Google" id="ProtNLM"/>
    </source>
</evidence>
<dbReference type="InterPro" id="IPR056155">
    <property type="entry name" value="Beta-prop_IFT140_2nd"/>
</dbReference>
<dbReference type="SUPFAM" id="SSF50978">
    <property type="entry name" value="WD40 repeat-like"/>
    <property type="match status" value="2"/>
</dbReference>
<evidence type="ECO:0000259" key="8">
    <source>
        <dbReference type="Pfam" id="PF23383"/>
    </source>
</evidence>
<dbReference type="InterPro" id="IPR001680">
    <property type="entry name" value="WD40_rpt"/>
</dbReference>
<proteinExistence type="predicted"/>
<evidence type="ECO:0000256" key="1">
    <source>
        <dbReference type="ARBA" id="ARBA00004138"/>
    </source>
</evidence>